<keyword evidence="4 7" id="KW-0863">Zinc-finger</keyword>
<comment type="caution">
    <text evidence="11">The sequence shown here is derived from an EMBL/GenBank/DDBJ whole genome shotgun (WGS) entry which is preliminary data.</text>
</comment>
<dbReference type="InterPro" id="IPR050473">
    <property type="entry name" value="A2M/Complement_sys"/>
</dbReference>
<dbReference type="InterPro" id="IPR009048">
    <property type="entry name" value="A-macroglobulin_rcpt-bd"/>
</dbReference>
<dbReference type="PROSITE" id="PS50189">
    <property type="entry name" value="NTR"/>
    <property type="match status" value="1"/>
</dbReference>
<dbReference type="Gene3D" id="2.40.50.120">
    <property type="match status" value="1"/>
</dbReference>
<proteinExistence type="predicted"/>
<dbReference type="Pfam" id="PF07677">
    <property type="entry name" value="A2M_recep"/>
    <property type="match status" value="1"/>
</dbReference>
<evidence type="ECO:0000256" key="2">
    <source>
        <dbReference type="ARBA" id="ARBA00022525"/>
    </source>
</evidence>
<feature type="domain" description="BED-type" evidence="10">
    <location>
        <begin position="17"/>
        <end position="72"/>
    </location>
</feature>
<dbReference type="InterPro" id="IPR008993">
    <property type="entry name" value="TIMP-like_OB-fold"/>
</dbReference>
<keyword evidence="3" id="KW-0479">Metal-binding</keyword>
<dbReference type="Gene3D" id="2.60.40.690">
    <property type="entry name" value="Alpha-macroglobulin, receptor-binding domain"/>
    <property type="match status" value="1"/>
</dbReference>
<dbReference type="InterPro" id="IPR036595">
    <property type="entry name" value="A-macroglobulin_rcpt-bd_sf"/>
</dbReference>
<dbReference type="PANTHER" id="PTHR11412:SF81">
    <property type="entry name" value="COMPLEMENT C3"/>
    <property type="match status" value="1"/>
</dbReference>
<evidence type="ECO:0000256" key="4">
    <source>
        <dbReference type="ARBA" id="ARBA00022771"/>
    </source>
</evidence>
<dbReference type="SUPFAM" id="SSF49410">
    <property type="entry name" value="Alpha-macroglobulin receptor domain"/>
    <property type="match status" value="1"/>
</dbReference>
<keyword evidence="5" id="KW-0862">Zinc</keyword>
<evidence type="ECO:0000256" key="5">
    <source>
        <dbReference type="ARBA" id="ARBA00022833"/>
    </source>
</evidence>
<accession>A0A498MAR6</accession>
<feature type="domain" description="NTR" evidence="9">
    <location>
        <begin position="286"/>
        <end position="381"/>
    </location>
</feature>
<evidence type="ECO:0000256" key="3">
    <source>
        <dbReference type="ARBA" id="ARBA00022723"/>
    </source>
</evidence>
<dbReference type="InterPro" id="IPR003656">
    <property type="entry name" value="Znf_BED"/>
</dbReference>
<feature type="region of interest" description="Disordered" evidence="8">
    <location>
        <begin position="78"/>
        <end position="102"/>
    </location>
</feature>
<keyword evidence="6" id="KW-1015">Disulfide bond</keyword>
<evidence type="ECO:0000256" key="6">
    <source>
        <dbReference type="ARBA" id="ARBA00023157"/>
    </source>
</evidence>
<dbReference type="PROSITE" id="PS50808">
    <property type="entry name" value="ZF_BED"/>
    <property type="match status" value="1"/>
</dbReference>
<evidence type="ECO:0000259" key="9">
    <source>
        <dbReference type="PROSITE" id="PS50189"/>
    </source>
</evidence>
<name>A0A498MAR6_LABRO</name>
<keyword evidence="2" id="KW-0964">Secreted</keyword>
<dbReference type="PANTHER" id="PTHR11412">
    <property type="entry name" value="MACROGLOBULIN / COMPLEMENT"/>
    <property type="match status" value="1"/>
</dbReference>
<dbReference type="SUPFAM" id="SSF57667">
    <property type="entry name" value="beta-beta-alpha zinc fingers"/>
    <property type="match status" value="1"/>
</dbReference>
<dbReference type="GO" id="GO:0003677">
    <property type="term" value="F:DNA binding"/>
    <property type="evidence" value="ECO:0007669"/>
    <property type="project" value="InterPro"/>
</dbReference>
<dbReference type="SUPFAM" id="SSF50242">
    <property type="entry name" value="TIMP-like"/>
    <property type="match status" value="1"/>
</dbReference>
<dbReference type="InterPro" id="IPR001134">
    <property type="entry name" value="Netrin_domain"/>
</dbReference>
<evidence type="ECO:0000313" key="11">
    <source>
        <dbReference type="EMBL" id="RXN16512.1"/>
    </source>
</evidence>
<dbReference type="InterPro" id="IPR018933">
    <property type="entry name" value="Netrin_module_non-TIMP"/>
</dbReference>
<dbReference type="STRING" id="84645.A0A498MAR6"/>
<gene>
    <name evidence="11" type="ORF">ROHU_008330</name>
</gene>
<evidence type="ECO:0000313" key="12">
    <source>
        <dbReference type="Proteomes" id="UP000290572"/>
    </source>
</evidence>
<dbReference type="SMART" id="SM01361">
    <property type="entry name" value="A2M_recep"/>
    <property type="match status" value="1"/>
</dbReference>
<dbReference type="InterPro" id="IPR036236">
    <property type="entry name" value="Znf_C2H2_sf"/>
</dbReference>
<organism evidence="11 12">
    <name type="scientific">Labeo rohita</name>
    <name type="common">Indian major carp</name>
    <name type="synonym">Cyprinus rohita</name>
    <dbReference type="NCBI Taxonomy" id="84645"/>
    <lineage>
        <taxon>Eukaryota</taxon>
        <taxon>Metazoa</taxon>
        <taxon>Chordata</taxon>
        <taxon>Craniata</taxon>
        <taxon>Vertebrata</taxon>
        <taxon>Euteleostomi</taxon>
        <taxon>Actinopterygii</taxon>
        <taxon>Neopterygii</taxon>
        <taxon>Teleostei</taxon>
        <taxon>Ostariophysi</taxon>
        <taxon>Cypriniformes</taxon>
        <taxon>Cyprinidae</taxon>
        <taxon>Labeoninae</taxon>
        <taxon>Labeonini</taxon>
        <taxon>Labeo</taxon>
    </lineage>
</organism>
<dbReference type="SMART" id="SM00643">
    <property type="entry name" value="C345C"/>
    <property type="match status" value="1"/>
</dbReference>
<evidence type="ECO:0000259" key="10">
    <source>
        <dbReference type="PROSITE" id="PS50808"/>
    </source>
</evidence>
<dbReference type="Pfam" id="PF02892">
    <property type="entry name" value="zf-BED"/>
    <property type="match status" value="1"/>
</dbReference>
<dbReference type="SMART" id="SM00614">
    <property type="entry name" value="ZnF_BED"/>
    <property type="match status" value="1"/>
</dbReference>
<reference evidence="11 12" key="1">
    <citation type="submission" date="2018-03" db="EMBL/GenBank/DDBJ databases">
        <title>Draft genome sequence of Rohu Carp (Labeo rohita).</title>
        <authorList>
            <person name="Das P."/>
            <person name="Kushwaha B."/>
            <person name="Joshi C.G."/>
            <person name="Kumar D."/>
            <person name="Nagpure N.S."/>
            <person name="Sahoo L."/>
            <person name="Das S.P."/>
            <person name="Bit A."/>
            <person name="Patnaik S."/>
            <person name="Meher P.K."/>
            <person name="Jayasankar P."/>
            <person name="Koringa P.G."/>
            <person name="Patel N.V."/>
            <person name="Hinsu A.T."/>
            <person name="Kumar R."/>
            <person name="Pandey M."/>
            <person name="Agarwal S."/>
            <person name="Srivastava S."/>
            <person name="Singh M."/>
            <person name="Iquebal M.A."/>
            <person name="Jaiswal S."/>
            <person name="Angadi U.B."/>
            <person name="Kumar N."/>
            <person name="Raza M."/>
            <person name="Shah T.M."/>
            <person name="Rai A."/>
            <person name="Jena J.K."/>
        </authorList>
    </citation>
    <scope>NUCLEOTIDE SEQUENCE [LARGE SCALE GENOMIC DNA]</scope>
    <source>
        <strain evidence="11">DASCIFA01</strain>
        <tissue evidence="11">Testis</tissue>
    </source>
</reference>
<evidence type="ECO:0000256" key="7">
    <source>
        <dbReference type="PROSITE-ProRule" id="PRU00027"/>
    </source>
</evidence>
<keyword evidence="12" id="KW-1185">Reference proteome</keyword>
<sequence length="381" mass="43638">MDEENVTDKEELLPKRGAMSVVWKYFGCKKSDVDQTTIICKCCRAKVVATGGNTSNLLHHLRHKHVLEYEECMKLRSASSSTSADQQRNINQTSDPNQSGEFQMENFPLQSADCDHIYDDVTEVNKREKDDPELFSEITYSEVTVQKKIPVDKAKQGAITSYDFTMDFMYKNDKINAAMTILDIGLPTGFDVDENDLKAVGDLIKTLCIIHWHTLFSQVSNKEREKIAFPMHKILNVGLLQPATVTIYEYYSPDARCTKFYHPERTDGEIYRLCTGDLCQCAEGDCTYQIKNRVDENQRSDKACEPGMDYVYKVKVENMNLTQESDTYDMKVEHVLKEGTDEEVAGKTRQFLARPNCREHLGLEKDKLYLVMGKFSDLGKR</sequence>
<dbReference type="EMBL" id="QBIY01012784">
    <property type="protein sequence ID" value="RXN16512.1"/>
    <property type="molecule type" value="Genomic_DNA"/>
</dbReference>
<dbReference type="Proteomes" id="UP000290572">
    <property type="component" value="Unassembled WGS sequence"/>
</dbReference>
<evidence type="ECO:0000256" key="1">
    <source>
        <dbReference type="ARBA" id="ARBA00004613"/>
    </source>
</evidence>
<protein>
    <submittedName>
        <fullName evidence="11">Complement C3-like protein</fullName>
    </submittedName>
</protein>
<feature type="compositionally biased region" description="Polar residues" evidence="8">
    <location>
        <begin position="78"/>
        <end position="101"/>
    </location>
</feature>
<dbReference type="Pfam" id="PF01759">
    <property type="entry name" value="NTR"/>
    <property type="match status" value="1"/>
</dbReference>
<comment type="subcellular location">
    <subcellularLocation>
        <location evidence="1">Secreted</location>
    </subcellularLocation>
</comment>
<dbReference type="AlphaFoldDB" id="A0A498MAR6"/>
<evidence type="ECO:0000256" key="8">
    <source>
        <dbReference type="SAM" id="MobiDB-lite"/>
    </source>
</evidence>
<dbReference type="GO" id="GO:0008270">
    <property type="term" value="F:zinc ion binding"/>
    <property type="evidence" value="ECO:0007669"/>
    <property type="project" value="UniProtKB-KW"/>
</dbReference>
<dbReference type="GO" id="GO:0005576">
    <property type="term" value="C:extracellular region"/>
    <property type="evidence" value="ECO:0007669"/>
    <property type="project" value="UniProtKB-SubCell"/>
</dbReference>